<dbReference type="RefSeq" id="WP_102768392.1">
    <property type="nucleotide sequence ID" value="NZ_POSP01000003.1"/>
</dbReference>
<sequence length="1233" mass="135557">MFKWVNNLQRGQSADLPEGVSSAWAERLEEVLKQLGGDLSGQTLRFVLHGEPLAVLQALKSSDKSSQQLGLTSYGGITPNKVFDLYEHFEQIPPAVGLRWARVLDAALDSTLGRCQMTFEQGVRWPELLLMHSSGQGLNVYGGTRAKARGLTAASLEALCIEDGLSPAAWLLPAFQIAGSTGYFADQRPLMLTDLADYPEALLRHAAAIAPLLLSANVNGRVHGLKMLEPAPVAMLDLCSAQIAELAASTSKQVRAAAEPLLARTGVPLIEALKQLAVTSKPETRLQALRVLSTLAAKREDAALLSFTRDTAAADKAPAVQALITEWAQNDATPTEVSYDYTVPVIDWRAEVNVIAPEVQNGLWAEANAAIEKANAQAREHHARGKAQGYNWPLHVDEPFKASDAEVLERHLAQDGPVTEMATVPAFDHKVQRFIGPLLIKLAEAGHFTPVSLIKTLRVLRLIEPQEGGHSHLLIACVNGLHRASGRPTLLELSQVLEAHGFGAERLLRTYCSRWGQSLADNWPDTDVWPFMAHHQELVIRLLSENTSNDWYFSRAALFKAISSLPVPPSTLVNTLFDLALGSAKLDRALAQEALNSQPDKETRIATALQSSKSEVRLLAAQWLGRLRHEPAVAALENAVRKEKNDLAKGAMLDALQLLGRPVEAYLDRETLAKDAAKFVAKGLPKDLDWFPWAALPAVHWSDTQAAVAPELLQWLLAQACKQKSPEPNAVMRKLCGLMVPRDREALGQFVLETWLAEDVRPGTQEEALQRARGLAQQHWNSIQAYPQYYQGDPMAQMSVDEIAAQFLPGFLRQPLASAIGSKGLLAVAAACCAERAAPPVQRYLKEWYGTRAAQGKALIAMLAWIEHPSATQLMLSVGSRFRTKSFQEEATKQAEALAERKGWTLAELADRTIPSAGFDETGTLTLSYGPREFSVKLLPDFRVELFNPDGKKITALPEPRQEDDAALAKDAKKTLSAAKKELKSIVDLQTDRLYEALCTARDWPAADWRDYLLQHPVLRHIVQRLVWIETLEDGCTQVFRPLDDGSLTDVNDDPVELRDDARVRLAHDSLLATDTVAAWQQHLADYAVKPLFQQFGKGGYALPADQSGAQQVLDFRGHLIEAFALRGRATKLGYSRGSTEDGGWFFTYEKRFPTLGLQAVIEFSGNGLPEENRTVALHHLSFAATGSDRWSRAAQGLGKVPQVLLSECYDDLRQIAAEGSGFDPEWEKKSAY</sequence>
<dbReference type="InterPro" id="IPR016024">
    <property type="entry name" value="ARM-type_fold"/>
</dbReference>
<protein>
    <recommendedName>
        <fullName evidence="1">DUF4132 domain-containing protein</fullName>
    </recommendedName>
</protein>
<dbReference type="AlphaFoldDB" id="A0A2N8KYD1"/>
<dbReference type="OrthoDB" id="8859114at2"/>
<accession>A0A2N8KYD1</accession>
<dbReference type="InterPro" id="IPR011989">
    <property type="entry name" value="ARM-like"/>
</dbReference>
<name>A0A2N8KYD1_9BURK</name>
<reference evidence="2 3" key="1">
    <citation type="submission" date="2018-01" db="EMBL/GenBank/DDBJ databases">
        <title>Draft genome sequence of Paucibacter aquatile CR182 isolated from freshwater of the Nakdong River.</title>
        <authorList>
            <person name="Choi A."/>
            <person name="Chung E.J."/>
        </authorList>
    </citation>
    <scope>NUCLEOTIDE SEQUENCE [LARGE SCALE GENOMIC DNA]</scope>
    <source>
        <strain evidence="2 3">CR182</strain>
    </source>
</reference>
<dbReference type="InterPro" id="IPR025406">
    <property type="entry name" value="DUF4132"/>
</dbReference>
<keyword evidence="3" id="KW-1185">Reference proteome</keyword>
<dbReference type="Proteomes" id="UP000235916">
    <property type="component" value="Unassembled WGS sequence"/>
</dbReference>
<evidence type="ECO:0000313" key="2">
    <source>
        <dbReference type="EMBL" id="PND38473.1"/>
    </source>
</evidence>
<dbReference type="InterPro" id="IPR004155">
    <property type="entry name" value="PBS_lyase_HEAT"/>
</dbReference>
<comment type="caution">
    <text evidence="2">The sequence shown here is derived from an EMBL/GenBank/DDBJ whole genome shotgun (WGS) entry which is preliminary data.</text>
</comment>
<dbReference type="Pfam" id="PF13569">
    <property type="entry name" value="DUF4132"/>
    <property type="match status" value="1"/>
</dbReference>
<dbReference type="SUPFAM" id="SSF48371">
    <property type="entry name" value="ARM repeat"/>
    <property type="match status" value="1"/>
</dbReference>
<gene>
    <name evidence="2" type="ORF">C1O66_13720</name>
</gene>
<dbReference type="Gene3D" id="1.25.10.10">
    <property type="entry name" value="Leucine-rich Repeat Variant"/>
    <property type="match status" value="1"/>
</dbReference>
<proteinExistence type="predicted"/>
<evidence type="ECO:0000313" key="3">
    <source>
        <dbReference type="Proteomes" id="UP000235916"/>
    </source>
</evidence>
<dbReference type="EMBL" id="POSP01000003">
    <property type="protein sequence ID" value="PND38473.1"/>
    <property type="molecule type" value="Genomic_DNA"/>
</dbReference>
<dbReference type="SMART" id="SM00567">
    <property type="entry name" value="EZ_HEAT"/>
    <property type="match status" value="1"/>
</dbReference>
<feature type="domain" description="DUF4132" evidence="1">
    <location>
        <begin position="951"/>
        <end position="1135"/>
    </location>
</feature>
<organism evidence="2 3">
    <name type="scientific">Kinneretia aquatilis</name>
    <dbReference type="NCBI Taxonomy" id="2070761"/>
    <lineage>
        <taxon>Bacteria</taxon>
        <taxon>Pseudomonadati</taxon>
        <taxon>Pseudomonadota</taxon>
        <taxon>Betaproteobacteria</taxon>
        <taxon>Burkholderiales</taxon>
        <taxon>Sphaerotilaceae</taxon>
        <taxon>Roseateles</taxon>
    </lineage>
</organism>
<evidence type="ECO:0000259" key="1">
    <source>
        <dbReference type="Pfam" id="PF13569"/>
    </source>
</evidence>